<comment type="similarity">
    <text evidence="1">Belongs to the ATP-dependent AMP-binding enzyme family.</text>
</comment>
<dbReference type="PROSITE" id="PS00455">
    <property type="entry name" value="AMP_BINDING"/>
    <property type="match status" value="1"/>
</dbReference>
<dbReference type="RefSeq" id="WP_311412661.1">
    <property type="nucleotide sequence ID" value="NZ_JAVRFL010000018.1"/>
</dbReference>
<keyword evidence="2" id="KW-0436">Ligase</keyword>
<proteinExistence type="inferred from homology"/>
<dbReference type="InterPro" id="IPR042099">
    <property type="entry name" value="ANL_N_sf"/>
</dbReference>
<accession>A0ABU2WZR2</accession>
<feature type="domain" description="AMP-binding enzyme C-terminal" evidence="4">
    <location>
        <begin position="381"/>
        <end position="448"/>
    </location>
</feature>
<evidence type="ECO:0000256" key="2">
    <source>
        <dbReference type="ARBA" id="ARBA00022598"/>
    </source>
</evidence>
<dbReference type="Pfam" id="PF13193">
    <property type="entry name" value="AMP-binding_C"/>
    <property type="match status" value="1"/>
</dbReference>
<dbReference type="InterPro" id="IPR025110">
    <property type="entry name" value="AMP-bd_C"/>
</dbReference>
<dbReference type="Proteomes" id="UP001180973">
    <property type="component" value="Unassembled WGS sequence"/>
</dbReference>
<dbReference type="Gene3D" id="3.30.300.30">
    <property type="match status" value="1"/>
</dbReference>
<dbReference type="PANTHER" id="PTHR43201:SF5">
    <property type="entry name" value="MEDIUM-CHAIN ACYL-COA LIGASE ACSF2, MITOCHONDRIAL"/>
    <property type="match status" value="1"/>
</dbReference>
<organism evidence="5 6">
    <name type="scientific">Micromonospora reichwaldensis</name>
    <dbReference type="NCBI Taxonomy" id="3075516"/>
    <lineage>
        <taxon>Bacteria</taxon>
        <taxon>Bacillati</taxon>
        <taxon>Actinomycetota</taxon>
        <taxon>Actinomycetes</taxon>
        <taxon>Micromonosporales</taxon>
        <taxon>Micromonosporaceae</taxon>
        <taxon>Micromonospora</taxon>
    </lineage>
</organism>
<dbReference type="InterPro" id="IPR000873">
    <property type="entry name" value="AMP-dep_synth/lig_dom"/>
</dbReference>
<gene>
    <name evidence="5" type="ORF">RM555_16975</name>
</gene>
<dbReference type="InterPro" id="IPR045851">
    <property type="entry name" value="AMP-bd_C_sf"/>
</dbReference>
<evidence type="ECO:0000256" key="1">
    <source>
        <dbReference type="ARBA" id="ARBA00006432"/>
    </source>
</evidence>
<protein>
    <submittedName>
        <fullName evidence="5">Class I adenylate-forming enzyme family protein</fullName>
    </submittedName>
</protein>
<feature type="domain" description="AMP-dependent synthetase/ligase" evidence="3">
    <location>
        <begin position="41"/>
        <end position="321"/>
    </location>
</feature>
<comment type="caution">
    <text evidence="5">The sequence shown here is derived from an EMBL/GenBank/DDBJ whole genome shotgun (WGS) entry which is preliminary data.</text>
</comment>
<evidence type="ECO:0000313" key="5">
    <source>
        <dbReference type="EMBL" id="MDT0530689.1"/>
    </source>
</evidence>
<sequence>MTTGNPAATDPLWVDEILLEGRSTDICLRLPEPVDRGTLRRLVTDAQARLAAAGLRPGGAAALRLPPSLAYVVNLLATWRSGAQAILLDHRLTDHEVDRALARLTPQVVVAPVRTGGAGLRIFIDVTEGVTAYADRPAVSGHAVIQLSSGSTGPSKVIGRTADDLVAEVRRYTRIDGVALPGERIVLLPSMVHVLGLVGGLLYGLHAGVELVPPERLAGDAVLAAIAADDSPATVLGVPFHIGLLASTRATGPLPQFKRMTTGGELVPAAVARAFTDRYGVPLGNMYGMTEVGVIGTDLHGRHRPSIAPAPGVEVREVDGELWVSCPASPYVGPSDPTRWADGWLRTRDAGVVHPDTGLVTVRGRLDSQVSVGGLKVDLTEVEAAVAELAGVAAAVVVFDGGITAYVQPDGPLSEEVLDKLIAERLAGYKRPRTLRLVDQLPRTTTGKLVRSTDALRAAAT</sequence>
<name>A0ABU2WZR2_9ACTN</name>
<dbReference type="Pfam" id="PF00501">
    <property type="entry name" value="AMP-binding"/>
    <property type="match status" value="1"/>
</dbReference>
<dbReference type="InterPro" id="IPR020845">
    <property type="entry name" value="AMP-binding_CS"/>
</dbReference>
<dbReference type="Gene3D" id="3.40.50.12780">
    <property type="entry name" value="N-terminal domain of ligase-like"/>
    <property type="match status" value="1"/>
</dbReference>
<evidence type="ECO:0000313" key="6">
    <source>
        <dbReference type="Proteomes" id="UP001180973"/>
    </source>
</evidence>
<evidence type="ECO:0000259" key="4">
    <source>
        <dbReference type="Pfam" id="PF13193"/>
    </source>
</evidence>
<evidence type="ECO:0000259" key="3">
    <source>
        <dbReference type="Pfam" id="PF00501"/>
    </source>
</evidence>
<dbReference type="PANTHER" id="PTHR43201">
    <property type="entry name" value="ACYL-COA SYNTHETASE"/>
    <property type="match status" value="1"/>
</dbReference>
<reference evidence="5" key="1">
    <citation type="submission" date="2023-09" db="EMBL/GenBank/DDBJ databases">
        <title>30 novel species of actinomycetes from the DSMZ collection.</title>
        <authorList>
            <person name="Nouioui I."/>
        </authorList>
    </citation>
    <scope>NUCLEOTIDE SEQUENCE</scope>
    <source>
        <strain evidence="5">DSM 115977</strain>
    </source>
</reference>
<keyword evidence="6" id="KW-1185">Reference proteome</keyword>
<dbReference type="SUPFAM" id="SSF56801">
    <property type="entry name" value="Acetyl-CoA synthetase-like"/>
    <property type="match status" value="1"/>
</dbReference>
<dbReference type="EMBL" id="JAVRFL010000018">
    <property type="protein sequence ID" value="MDT0530689.1"/>
    <property type="molecule type" value="Genomic_DNA"/>
</dbReference>